<evidence type="ECO:0000259" key="2">
    <source>
        <dbReference type="Pfam" id="PF04069"/>
    </source>
</evidence>
<sequence length="298" mass="32102">MKFTQLLAVSLFSTVLFQSAHAESNTAAAKDVGTVIVGSADFPESQLLATIYAGALTANNIKVEKKLNIGSREVYLPALLDGSLHLLPEYSGATLSYLDHTTQAHSSAEVEKALAAALPPGIRMLEISSAQNSDVLAVTEKTARQYNLKTIDDLAPIAGELVLGGPAEWKSRREGVKGLQDVYGLTFKSFKVLDVAGPLTLSALRNNQIQVADLTSTTPELKKNHLVALSDPRNLFLAQNIVPLIAEDKLNGTIETVLNKVSARLTTEDLIAMNEKLGNFESIDDVADEWLVQHGIKQ</sequence>
<organism evidence="3 4">
    <name type="scientific">Brenneria tiliae</name>
    <dbReference type="NCBI Taxonomy" id="2914984"/>
    <lineage>
        <taxon>Bacteria</taxon>
        <taxon>Pseudomonadati</taxon>
        <taxon>Pseudomonadota</taxon>
        <taxon>Gammaproteobacteria</taxon>
        <taxon>Enterobacterales</taxon>
        <taxon>Pectobacteriaceae</taxon>
        <taxon>Brenneria</taxon>
    </lineage>
</organism>
<gene>
    <name evidence="3" type="ORF">MFP26_16245</name>
</gene>
<feature type="domain" description="ABC-type glycine betaine transport system substrate-binding" evidence="2">
    <location>
        <begin position="34"/>
        <end position="292"/>
    </location>
</feature>
<dbReference type="Pfam" id="PF04069">
    <property type="entry name" value="OpuAC"/>
    <property type="match status" value="1"/>
</dbReference>
<evidence type="ECO:0000313" key="4">
    <source>
        <dbReference type="Proteomes" id="UP001203069"/>
    </source>
</evidence>
<keyword evidence="1" id="KW-0732">Signal</keyword>
<dbReference type="Proteomes" id="UP001203069">
    <property type="component" value="Unassembled WGS sequence"/>
</dbReference>
<dbReference type="RefSeq" id="WP_249245451.1">
    <property type="nucleotide sequence ID" value="NZ_JAKPBZ010000113.1"/>
</dbReference>
<dbReference type="InterPro" id="IPR007210">
    <property type="entry name" value="ABC_Gly_betaine_transp_sub-bd"/>
</dbReference>
<feature type="chain" id="PRO_5045445866" evidence="1">
    <location>
        <begin position="23"/>
        <end position="298"/>
    </location>
</feature>
<dbReference type="SUPFAM" id="SSF53850">
    <property type="entry name" value="Periplasmic binding protein-like II"/>
    <property type="match status" value="1"/>
</dbReference>
<dbReference type="EMBL" id="JAKPBZ010000113">
    <property type="protein sequence ID" value="MCL2894244.1"/>
    <property type="molecule type" value="Genomic_DNA"/>
</dbReference>
<comment type="caution">
    <text evidence="3">The sequence shown here is derived from an EMBL/GenBank/DDBJ whole genome shotgun (WGS) entry which is preliminary data.</text>
</comment>
<name>A0ABT0MYE8_9GAMM</name>
<accession>A0ABT0MYE8</accession>
<protein>
    <submittedName>
        <fullName evidence="3">ABC transporter substrate-binding protein</fullName>
    </submittedName>
</protein>
<dbReference type="CDD" id="cd13606">
    <property type="entry name" value="PBP2_ProX_like"/>
    <property type="match status" value="1"/>
</dbReference>
<dbReference type="Gene3D" id="3.40.190.10">
    <property type="entry name" value="Periplasmic binding protein-like II"/>
    <property type="match status" value="1"/>
</dbReference>
<keyword evidence="4" id="KW-1185">Reference proteome</keyword>
<evidence type="ECO:0000313" key="3">
    <source>
        <dbReference type="EMBL" id="MCL2894244.1"/>
    </source>
</evidence>
<feature type="signal peptide" evidence="1">
    <location>
        <begin position="1"/>
        <end position="22"/>
    </location>
</feature>
<evidence type="ECO:0000256" key="1">
    <source>
        <dbReference type="SAM" id="SignalP"/>
    </source>
</evidence>
<dbReference type="Gene3D" id="3.40.190.120">
    <property type="entry name" value="Osmoprotection protein (prox), domain 2"/>
    <property type="match status" value="1"/>
</dbReference>
<proteinExistence type="predicted"/>
<reference evidence="3 4" key="1">
    <citation type="submission" date="2022-02" db="EMBL/GenBank/DDBJ databases">
        <title>Description of Brenneria tiliae sp. nov. isolated from symptomatic Tilia x moltkei and Tilia x europaea trees in the UK.</title>
        <authorList>
            <person name="Kile H."/>
        </authorList>
    </citation>
    <scope>NUCLEOTIDE SEQUENCE [LARGE SCALE GENOMIC DNA]</scope>
    <source>
        <strain evidence="3 4">MC1SB4.1</strain>
    </source>
</reference>